<reference evidence="1 2" key="1">
    <citation type="submission" date="2023-10" db="EMBL/GenBank/DDBJ databases">
        <title>Screening of Alkalihalobacillus lindianensis BZ-TG-R113 and Its Alleviation of Salt Stress on Rapeseed Growth.</title>
        <authorList>
            <person name="Zhao B."/>
            <person name="Guo T."/>
        </authorList>
    </citation>
    <scope>NUCLEOTIDE SEQUENCE [LARGE SCALE GENOMIC DNA]</scope>
    <source>
        <strain evidence="1 2">BZ-TG-R113</strain>
    </source>
</reference>
<gene>
    <name evidence="1" type="ORF">RYX56_24820</name>
</gene>
<protein>
    <submittedName>
        <fullName evidence="1">Transposase</fullName>
    </submittedName>
</protein>
<feature type="non-terminal residue" evidence="1">
    <location>
        <position position="1"/>
    </location>
</feature>
<name>A0ABU3XI73_9BACI</name>
<keyword evidence="2" id="KW-1185">Reference proteome</keyword>
<dbReference type="EMBL" id="JAWJBA010000924">
    <property type="protein sequence ID" value="MDV2687576.1"/>
    <property type="molecule type" value="Genomic_DNA"/>
</dbReference>
<proteinExistence type="predicted"/>
<accession>A0ABU3XI73</accession>
<evidence type="ECO:0000313" key="2">
    <source>
        <dbReference type="Proteomes" id="UP001287282"/>
    </source>
</evidence>
<dbReference type="Proteomes" id="UP001287282">
    <property type="component" value="Unassembled WGS sequence"/>
</dbReference>
<feature type="non-terminal residue" evidence="1">
    <location>
        <position position="80"/>
    </location>
</feature>
<sequence>YLHHNRMATVKEVDAAMQADVNYWGLQSNSVQAIRRTLFSEAKSFFKALEQWKKTPETFTGRPKFPKYSGSTEKRVIEIY</sequence>
<evidence type="ECO:0000313" key="1">
    <source>
        <dbReference type="EMBL" id="MDV2687576.1"/>
    </source>
</evidence>
<comment type="caution">
    <text evidence="1">The sequence shown here is derived from an EMBL/GenBank/DDBJ whole genome shotgun (WGS) entry which is preliminary data.</text>
</comment>
<organism evidence="1 2">
    <name type="scientific">Alkalihalophilus lindianensis</name>
    <dbReference type="NCBI Taxonomy" id="1630542"/>
    <lineage>
        <taxon>Bacteria</taxon>
        <taxon>Bacillati</taxon>
        <taxon>Bacillota</taxon>
        <taxon>Bacilli</taxon>
        <taxon>Bacillales</taxon>
        <taxon>Bacillaceae</taxon>
        <taxon>Alkalihalophilus</taxon>
    </lineage>
</organism>